<name>A0A368QYA8_SETIT</name>
<reference evidence="1" key="1">
    <citation type="journal article" date="2012" name="Nat. Biotechnol.">
        <title>Reference genome sequence of the model plant Setaria.</title>
        <authorList>
            <person name="Bennetzen J.L."/>
            <person name="Schmutz J."/>
            <person name="Wang H."/>
            <person name="Percifield R."/>
            <person name="Hawkins J."/>
            <person name="Pontaroli A.C."/>
            <person name="Estep M."/>
            <person name="Feng L."/>
            <person name="Vaughn J.N."/>
            <person name="Grimwood J."/>
            <person name="Jenkins J."/>
            <person name="Barry K."/>
            <person name="Lindquist E."/>
            <person name="Hellsten U."/>
            <person name="Deshpande S."/>
            <person name="Wang X."/>
            <person name="Wu X."/>
            <person name="Mitros T."/>
            <person name="Triplett J."/>
            <person name="Yang X."/>
            <person name="Ye C.Y."/>
            <person name="Mauro-Herrera M."/>
            <person name="Wang L."/>
            <person name="Li P."/>
            <person name="Sharma M."/>
            <person name="Sharma R."/>
            <person name="Ronald P.C."/>
            <person name="Panaud O."/>
            <person name="Kellogg E.A."/>
            <person name="Brutnell T.P."/>
            <person name="Doust A.N."/>
            <person name="Tuskan G.A."/>
            <person name="Rokhsar D."/>
            <person name="Devos K.M."/>
        </authorList>
    </citation>
    <scope>NUCLEOTIDE SEQUENCE [LARGE SCALE GENOMIC DNA]</scope>
    <source>
        <strain evidence="1">Yugu1</strain>
    </source>
</reference>
<evidence type="ECO:0000313" key="1">
    <source>
        <dbReference type="EMBL" id="RCV22931.1"/>
    </source>
</evidence>
<organism evidence="1">
    <name type="scientific">Setaria italica</name>
    <name type="common">Foxtail millet</name>
    <name type="synonym">Panicum italicum</name>
    <dbReference type="NCBI Taxonomy" id="4555"/>
    <lineage>
        <taxon>Eukaryota</taxon>
        <taxon>Viridiplantae</taxon>
        <taxon>Streptophyta</taxon>
        <taxon>Embryophyta</taxon>
        <taxon>Tracheophyta</taxon>
        <taxon>Spermatophyta</taxon>
        <taxon>Magnoliopsida</taxon>
        <taxon>Liliopsida</taxon>
        <taxon>Poales</taxon>
        <taxon>Poaceae</taxon>
        <taxon>PACMAD clade</taxon>
        <taxon>Panicoideae</taxon>
        <taxon>Panicodae</taxon>
        <taxon>Paniceae</taxon>
        <taxon>Cenchrinae</taxon>
        <taxon>Setaria</taxon>
    </lineage>
</organism>
<gene>
    <name evidence="1" type="ORF">SETIT_4G259200v2</name>
</gene>
<accession>A0A368QYA8</accession>
<proteinExistence type="predicted"/>
<reference evidence="1" key="2">
    <citation type="submission" date="2015-07" db="EMBL/GenBank/DDBJ databases">
        <authorList>
            <person name="Noorani M."/>
        </authorList>
    </citation>
    <scope>NUCLEOTIDE SEQUENCE</scope>
    <source>
        <strain evidence="1">Yugu1</strain>
    </source>
</reference>
<dbReference type="EMBL" id="CM003531">
    <property type="protein sequence ID" value="RCV22931.1"/>
    <property type="molecule type" value="Genomic_DNA"/>
</dbReference>
<dbReference type="AlphaFoldDB" id="A0A368QYA8"/>
<protein>
    <submittedName>
        <fullName evidence="1">Uncharacterized protein</fullName>
    </submittedName>
</protein>
<sequence>METLGCSVMAIRLIGSIRPASILKCIQKRELVCPHGNNTIQCKNICKQKKQKTQLKRVTRIEREFRIHMAQSSNQEDSQHMDHSEFIWLSPVIRRIVNIWINLNI</sequence>